<gene>
    <name evidence="3" type="ORF">LALA0_S13e01464g</name>
</gene>
<dbReference type="RefSeq" id="XP_022630922.1">
    <property type="nucleotide sequence ID" value="XM_022772810.1"/>
</dbReference>
<dbReference type="STRING" id="1245769.A0A0C7NEB0"/>
<dbReference type="Pfam" id="PF26557">
    <property type="entry name" value="Cullin_AB"/>
    <property type="match status" value="1"/>
</dbReference>
<dbReference type="OrthoDB" id="27073at2759"/>
<dbReference type="Gene3D" id="3.30.230.130">
    <property type="entry name" value="Cullin, Chain C, Domain 2"/>
    <property type="match status" value="1"/>
</dbReference>
<dbReference type="Proteomes" id="UP000054304">
    <property type="component" value="Unassembled WGS sequence"/>
</dbReference>
<organism evidence="3 4">
    <name type="scientific">Lachancea lanzarotensis</name>
    <dbReference type="NCBI Taxonomy" id="1245769"/>
    <lineage>
        <taxon>Eukaryota</taxon>
        <taxon>Fungi</taxon>
        <taxon>Dikarya</taxon>
        <taxon>Ascomycota</taxon>
        <taxon>Saccharomycotina</taxon>
        <taxon>Saccharomycetes</taxon>
        <taxon>Saccharomycetales</taxon>
        <taxon>Saccharomycetaceae</taxon>
        <taxon>Lachancea</taxon>
    </lineage>
</organism>
<evidence type="ECO:0000259" key="2">
    <source>
        <dbReference type="PROSITE" id="PS50069"/>
    </source>
</evidence>
<dbReference type="PANTHER" id="PTHR11932">
    <property type="entry name" value="CULLIN"/>
    <property type="match status" value="1"/>
</dbReference>
<dbReference type="GeneID" id="34688284"/>
<dbReference type="GO" id="GO:0006511">
    <property type="term" value="P:ubiquitin-dependent protein catabolic process"/>
    <property type="evidence" value="ECO:0007669"/>
    <property type="project" value="InterPro"/>
</dbReference>
<dbReference type="InterPro" id="IPR016158">
    <property type="entry name" value="Cullin_homology"/>
</dbReference>
<comment type="similarity">
    <text evidence="1">Belongs to the cullin family.</text>
</comment>
<evidence type="ECO:0000313" key="3">
    <source>
        <dbReference type="EMBL" id="CEP64718.1"/>
    </source>
</evidence>
<dbReference type="GO" id="GO:0031625">
    <property type="term" value="F:ubiquitin protein ligase binding"/>
    <property type="evidence" value="ECO:0007669"/>
    <property type="project" value="InterPro"/>
</dbReference>
<name>A0A0C7NEB0_9SACH</name>
<reference evidence="3 4" key="1">
    <citation type="submission" date="2014-12" db="EMBL/GenBank/DDBJ databases">
        <authorList>
            <person name="Neuveglise Cecile"/>
        </authorList>
    </citation>
    <scope>NUCLEOTIDE SEQUENCE [LARGE SCALE GENOMIC DNA]</scope>
    <source>
        <strain evidence="3 4">CBS 12615</strain>
    </source>
</reference>
<proteinExistence type="inferred from homology"/>
<evidence type="ECO:0000256" key="1">
    <source>
        <dbReference type="PROSITE-ProRule" id="PRU00330"/>
    </source>
</evidence>
<dbReference type="AlphaFoldDB" id="A0A0C7NEB0"/>
<accession>A0A0C7NEB0</accession>
<feature type="domain" description="Cullin family profile" evidence="2">
    <location>
        <begin position="402"/>
        <end position="653"/>
    </location>
</feature>
<protein>
    <submittedName>
        <fullName evidence="3">LALA0S13e01464g1_1</fullName>
    </submittedName>
</protein>
<dbReference type="HOGENOM" id="CLU_353801_0_0_1"/>
<dbReference type="InterPro" id="IPR059120">
    <property type="entry name" value="Cullin-like_AB"/>
</dbReference>
<dbReference type="SUPFAM" id="SSF75632">
    <property type="entry name" value="Cullin homology domain"/>
    <property type="match status" value="1"/>
</dbReference>
<evidence type="ECO:0000313" key="4">
    <source>
        <dbReference type="Proteomes" id="UP000054304"/>
    </source>
</evidence>
<dbReference type="InterPro" id="IPR036317">
    <property type="entry name" value="Cullin_homology_sf"/>
</dbReference>
<keyword evidence="4" id="KW-1185">Reference proteome</keyword>
<dbReference type="InterPro" id="IPR045093">
    <property type="entry name" value="Cullin"/>
</dbReference>
<dbReference type="EMBL" id="LN736372">
    <property type="protein sequence ID" value="CEP64718.1"/>
    <property type="molecule type" value="Genomic_DNA"/>
</dbReference>
<dbReference type="PROSITE" id="PS50069">
    <property type="entry name" value="CULLIN_2"/>
    <property type="match status" value="1"/>
</dbReference>
<sequence>MPTGISGSHDFASVTLRLKDALAELLGEKAYSHKDTDGNLQLNAVDKAYYLELIKSITQSKLYVSTPSKEDGELDLSRKRAKFYRLLGQEELVAKIWEIATDCIDEAADHVISELIESMALESDFEAAFVQLWPECFSGIYRVQKMLITKALTPLTDTFPFLIDKIPGVQSIADFMDYRLVEAGLSVLGNKVARMVRETIETLRRDLKKAFGAAKLGYSDARIESLKTLLRVMSQCRLIVIKEQKLSIQKAYIHSLESMLDKLEIEVNERYLTNVKRVIVEECEICCCIDRSLVLLVKKATASSLIFPEHRLRDLFNLFALEYGSKQEFDILKLTHVTSCRRQEFFDVLASEVTKRFKSSLQQLRSADQILSYCNSLYSLREPSCHQIIRASLRETFGGELKILEPFLKSLNVIIKRGYELLKTEDSGAKSYHETQSHKVKSLFSILRDFDLSEPFFKIFLEKGFLRRVLLMGQDYLKLAAHPYNIEKMVLDEFDSMSTLNEHFSQISKLRDDLDRSTLLLEGFNSKQRNEIELFPMIFERKNIPRSFQELPNYDIDLPPLLRQQWSQFHRFYLKSDSKSGLKPLTLQNSLHHLEIQTNFRLEDSSLLTLEVTLLQASVLEILNSQDRVTVPMLESYLHVPAYQIELTLQLFANSNLLKEVSGTYSVNGDFVADPRKVKNGRLRIVQRAANKPQSKKQVVTSSEPVNTEWVQDLLRASIVRCLKGRDGGTSFDELKRLVGTRNLGVSIGEFKSALAASQEYFTVKESLYYYLL</sequence>